<dbReference type="EMBL" id="LT960614">
    <property type="protein sequence ID" value="SON55076.1"/>
    <property type="molecule type" value="Genomic_DNA"/>
</dbReference>
<evidence type="ECO:0000256" key="2">
    <source>
        <dbReference type="ARBA" id="ARBA00022803"/>
    </source>
</evidence>
<keyword evidence="2 3" id="KW-0802">TPR repeat</keyword>
<evidence type="ECO:0000313" key="5">
    <source>
        <dbReference type="Proteomes" id="UP000223606"/>
    </source>
</evidence>
<dbReference type="RefSeq" id="WP_099555642.1">
    <property type="nucleotide sequence ID" value="NZ_LT960614.1"/>
</dbReference>
<feature type="repeat" description="TPR" evidence="3">
    <location>
        <begin position="37"/>
        <end position="70"/>
    </location>
</feature>
<organism evidence="4 5">
    <name type="scientific">Hartmannibacter diazotrophicus</name>
    <dbReference type="NCBI Taxonomy" id="1482074"/>
    <lineage>
        <taxon>Bacteria</taxon>
        <taxon>Pseudomonadati</taxon>
        <taxon>Pseudomonadota</taxon>
        <taxon>Alphaproteobacteria</taxon>
        <taxon>Hyphomicrobiales</taxon>
        <taxon>Pleomorphomonadaceae</taxon>
        <taxon>Hartmannibacter</taxon>
    </lineage>
</organism>
<dbReference type="PANTHER" id="PTHR44858">
    <property type="entry name" value="TETRATRICOPEPTIDE REPEAT PROTEIN 6"/>
    <property type="match status" value="1"/>
</dbReference>
<dbReference type="Proteomes" id="UP000223606">
    <property type="component" value="Chromosome 1"/>
</dbReference>
<dbReference type="SUPFAM" id="SSF48452">
    <property type="entry name" value="TPR-like"/>
    <property type="match status" value="1"/>
</dbReference>
<sequence length="436" mass="48178">MSIDERLQDGMRAHQKHDFATAIACYKAVLSEDPNHPDAMSLVGLLLAQHGRMDDALEVLEEALRINPDNPYALVNFGNVLMSKRRFDEAFKAYTRANELDPANEEAWANSGACLRNCGRIEDAISVLTAARQSFPKSVTVLHNLAVCHMCLGEHDKAADCLETCLRVGGYQRNPSPMWHITMLPKLGRPELASKVLGYHLSQHPEDEAGQFLLAVLEGRTLPRATDAYIREHFDDFSESFDEVLARIDYQAPQLIVDLVRRLHPDDTKFANVLDLGCGTGLCGIELRPLAERLSGVDLSAGMLRMASGRDLYDSLQEGELVAHLLSLPAGSLDLATCADTLCYFGPLDDFMTAAAHALKPGARLVATVEHLRDEGDDPHRMLLSGRFSHRESHIRDSAQAAGLDVVTIEYPRLRYELGEEIHGLLFCVERPTASA</sequence>
<dbReference type="InterPro" id="IPR011990">
    <property type="entry name" value="TPR-like_helical_dom_sf"/>
</dbReference>
<evidence type="ECO:0000313" key="4">
    <source>
        <dbReference type="EMBL" id="SON55076.1"/>
    </source>
</evidence>
<dbReference type="OrthoDB" id="146908at2"/>
<dbReference type="Pfam" id="PF13432">
    <property type="entry name" value="TPR_16"/>
    <property type="match status" value="1"/>
</dbReference>
<proteinExistence type="predicted"/>
<dbReference type="SUPFAM" id="SSF53335">
    <property type="entry name" value="S-adenosyl-L-methionine-dependent methyltransferases"/>
    <property type="match status" value="1"/>
</dbReference>
<gene>
    <name evidence="4" type="ORF">HDIA_1535</name>
</gene>
<dbReference type="CDD" id="cd02440">
    <property type="entry name" value="AdoMet_MTases"/>
    <property type="match status" value="1"/>
</dbReference>
<feature type="repeat" description="TPR" evidence="3">
    <location>
        <begin position="71"/>
        <end position="104"/>
    </location>
</feature>
<dbReference type="InterPro" id="IPR029063">
    <property type="entry name" value="SAM-dependent_MTases_sf"/>
</dbReference>
<dbReference type="InterPro" id="IPR050498">
    <property type="entry name" value="Ycf3"/>
</dbReference>
<dbReference type="SMART" id="SM00028">
    <property type="entry name" value="TPR"/>
    <property type="match status" value="5"/>
</dbReference>
<dbReference type="Gene3D" id="3.40.50.150">
    <property type="entry name" value="Vaccinia Virus protein VP39"/>
    <property type="match status" value="1"/>
</dbReference>
<protein>
    <submittedName>
        <fullName evidence="4">Photosystem I assembly protein Ycf3</fullName>
    </submittedName>
</protein>
<accession>A0A2C9D467</accession>
<name>A0A2C9D467_9HYPH</name>
<evidence type="ECO:0000256" key="3">
    <source>
        <dbReference type="PROSITE-ProRule" id="PRU00339"/>
    </source>
</evidence>
<dbReference type="InterPro" id="IPR019734">
    <property type="entry name" value="TPR_rpt"/>
</dbReference>
<evidence type="ECO:0000256" key="1">
    <source>
        <dbReference type="ARBA" id="ARBA00022737"/>
    </source>
</evidence>
<reference evidence="5" key="1">
    <citation type="submission" date="2017-09" db="EMBL/GenBank/DDBJ databases">
        <title>Genome sequence of Nannocystis excedens DSM 71.</title>
        <authorList>
            <person name="Blom J."/>
        </authorList>
    </citation>
    <scope>NUCLEOTIDE SEQUENCE [LARGE SCALE GENOMIC DNA]</scope>
    <source>
        <strain evidence="5">type strain: E19</strain>
    </source>
</reference>
<dbReference type="PROSITE" id="PS50005">
    <property type="entry name" value="TPR"/>
    <property type="match status" value="2"/>
</dbReference>
<dbReference type="Gene3D" id="1.25.40.10">
    <property type="entry name" value="Tetratricopeptide repeat domain"/>
    <property type="match status" value="2"/>
</dbReference>
<dbReference type="Pfam" id="PF13176">
    <property type="entry name" value="TPR_7"/>
    <property type="match status" value="1"/>
</dbReference>
<dbReference type="PANTHER" id="PTHR44858:SF1">
    <property type="entry name" value="UDP-N-ACETYLGLUCOSAMINE--PEPTIDE N-ACETYLGLUCOSAMINYLTRANSFERASE SPINDLY-RELATED"/>
    <property type="match status" value="1"/>
</dbReference>
<keyword evidence="1" id="KW-0677">Repeat</keyword>
<dbReference type="PROSITE" id="PS50293">
    <property type="entry name" value="TPR_REGION"/>
    <property type="match status" value="1"/>
</dbReference>
<dbReference type="Pfam" id="PF13489">
    <property type="entry name" value="Methyltransf_23"/>
    <property type="match status" value="1"/>
</dbReference>
<dbReference type="Pfam" id="PF14559">
    <property type="entry name" value="TPR_19"/>
    <property type="match status" value="1"/>
</dbReference>
<dbReference type="KEGG" id="hdi:HDIA_1535"/>
<dbReference type="AlphaFoldDB" id="A0A2C9D467"/>
<keyword evidence="5" id="KW-1185">Reference proteome</keyword>